<dbReference type="InterPro" id="IPR027417">
    <property type="entry name" value="P-loop_NTPase"/>
</dbReference>
<keyword evidence="9" id="KW-0051">Antiviral defense</keyword>
<keyword evidence="13" id="KW-1185">Reference proteome</keyword>
<gene>
    <name evidence="12" type="ORF">SAMN05421830_10929</name>
</gene>
<dbReference type="GO" id="GO:0005524">
    <property type="term" value="F:ATP binding"/>
    <property type="evidence" value="ECO:0007669"/>
    <property type="project" value="UniProtKB-KW"/>
</dbReference>
<keyword evidence="7 12" id="KW-0347">Helicase</keyword>
<feature type="domain" description="HD Cas3-type" evidence="11">
    <location>
        <begin position="10"/>
        <end position="168"/>
    </location>
</feature>
<organism evidence="12 13">
    <name type="scientific">Desulfomicrobium norvegicum (strain DSM 1741 / NCIMB 8310)</name>
    <name type="common">Desulfovibrio baculatus (strain Norway 4)</name>
    <name type="synonym">Desulfovibrio desulfuricans (strain Norway 4)</name>
    <dbReference type="NCBI Taxonomy" id="52561"/>
    <lineage>
        <taxon>Bacteria</taxon>
        <taxon>Pseudomonadati</taxon>
        <taxon>Thermodesulfobacteriota</taxon>
        <taxon>Desulfovibrionia</taxon>
        <taxon>Desulfovibrionales</taxon>
        <taxon>Desulfomicrobiaceae</taxon>
        <taxon>Desulfomicrobium</taxon>
    </lineage>
</organism>
<dbReference type="GO" id="GO:0003676">
    <property type="term" value="F:nucleic acid binding"/>
    <property type="evidence" value="ECO:0007669"/>
    <property type="project" value="InterPro"/>
</dbReference>
<dbReference type="SUPFAM" id="SSF52540">
    <property type="entry name" value="P-loop containing nucleoside triphosphate hydrolases"/>
    <property type="match status" value="1"/>
</dbReference>
<evidence type="ECO:0000313" key="13">
    <source>
        <dbReference type="Proteomes" id="UP000199581"/>
    </source>
</evidence>
<dbReference type="InterPro" id="IPR038257">
    <property type="entry name" value="CRISPR-assoc_Cas3_HD_sf"/>
</dbReference>
<reference evidence="12 13" key="1">
    <citation type="submission" date="2016-10" db="EMBL/GenBank/DDBJ databases">
        <authorList>
            <person name="Varghese N."/>
            <person name="Submissions S."/>
        </authorList>
    </citation>
    <scope>NUCLEOTIDE SEQUENCE [LARGE SCALE GENOMIC DNA]</scope>
    <source>
        <strain evidence="12 13">DSM 1741</strain>
    </source>
</reference>
<dbReference type="EMBL" id="FOTO01000009">
    <property type="protein sequence ID" value="SFL91430.1"/>
    <property type="molecule type" value="Genomic_DNA"/>
</dbReference>
<dbReference type="InterPro" id="IPR011545">
    <property type="entry name" value="DEAD/DEAH_box_helicase_dom"/>
</dbReference>
<dbReference type="SUPFAM" id="SSF109604">
    <property type="entry name" value="HD-domain/PDEase-like"/>
    <property type="match status" value="1"/>
</dbReference>
<evidence type="ECO:0000256" key="3">
    <source>
        <dbReference type="ARBA" id="ARBA00022722"/>
    </source>
</evidence>
<evidence type="ECO:0000256" key="7">
    <source>
        <dbReference type="ARBA" id="ARBA00022806"/>
    </source>
</evidence>
<protein>
    <submittedName>
        <fullName evidence="12">CRISPR-associated endonuclease/helicase Cas3</fullName>
    </submittedName>
</protein>
<dbReference type="GO" id="GO:0046872">
    <property type="term" value="F:metal ion binding"/>
    <property type="evidence" value="ECO:0007669"/>
    <property type="project" value="UniProtKB-KW"/>
</dbReference>
<dbReference type="Gene3D" id="1.10.3210.30">
    <property type="match status" value="1"/>
</dbReference>
<keyword evidence="12" id="KW-0255">Endonuclease</keyword>
<evidence type="ECO:0000256" key="5">
    <source>
        <dbReference type="ARBA" id="ARBA00022741"/>
    </source>
</evidence>
<evidence type="ECO:0000256" key="4">
    <source>
        <dbReference type="ARBA" id="ARBA00022723"/>
    </source>
</evidence>
<comment type="similarity">
    <text evidence="2">In the central section; belongs to the CRISPR-associated helicase Cas3 family.</text>
</comment>
<evidence type="ECO:0000256" key="2">
    <source>
        <dbReference type="ARBA" id="ARBA00009046"/>
    </source>
</evidence>
<dbReference type="CDD" id="cd09641">
    <property type="entry name" value="Cas3''_I"/>
    <property type="match status" value="1"/>
</dbReference>
<evidence type="ECO:0000256" key="9">
    <source>
        <dbReference type="ARBA" id="ARBA00023118"/>
    </source>
</evidence>
<dbReference type="Gene3D" id="3.40.50.300">
    <property type="entry name" value="P-loop containing nucleotide triphosphate hydrolases"/>
    <property type="match status" value="2"/>
</dbReference>
<comment type="caution">
    <text evidence="12">The sequence shown here is derived from an EMBL/GenBank/DDBJ whole genome shotgun (WGS) entry which is preliminary data.</text>
</comment>
<dbReference type="Pfam" id="PF01966">
    <property type="entry name" value="HD"/>
    <property type="match status" value="1"/>
</dbReference>
<dbReference type="InterPro" id="IPR054712">
    <property type="entry name" value="Cas3-like_dom"/>
</dbReference>
<dbReference type="GO" id="GO:0004386">
    <property type="term" value="F:helicase activity"/>
    <property type="evidence" value="ECO:0007669"/>
    <property type="project" value="UniProtKB-KW"/>
</dbReference>
<dbReference type="CDD" id="cd17930">
    <property type="entry name" value="DEXHc_cas3"/>
    <property type="match status" value="1"/>
</dbReference>
<accession>A0A8G2C433</accession>
<sequence length="726" mass="83564">MKYYAHSENNDGSKHDLSKHLFETAQKAEALACRKEYSQFFRLAGLLHDFGKYQPAFQDYLEHGGRRGSIPHAKWGAGYARKFKIYDVSIAIDGHHKGLPNRADWKNDTNQIVYDDEPDFDEVKNAFLVDTGFDEMTLEYVCAPALNGLQHEIFIRYLFSVLTDSDWLSTEKHFDDIKSSMRPIRTLPIVAMLNRLEEEFSAKSKSGEINQLRNLARNEAIGKALLATGFYSLALPTGMGKTLTSLAWALRHAQHNKLKRIIIVLPYISIIDQTARELKRIFGDEWILEHHSSYNEASNSTTDRSEDYPAEQKRKQLACENWDYPIIITTTVQFFESLFSNRPSKCRKIHNIAESVVIFDEVQTIPKEIVLPTLGMLNDIQEIMRTSFLFCTATQPAYEKRPGFDGITAITPLIESPGILYDKSKRVTYQLLDELTPISFARLKDTVTKHDEASLVIFNTKKDALEYFMIMKSNKTWDAQYHLSTAMCPDHRKKTIRNIKSDLKAKKKILVVSTQLIEAGVDFDFPLVFRALAPLEAIIQSAGRCNREGLLNHSGKLGNVYLFLLQDARYPNKTYHACAGYAAELLQDDIEQLYSHNVFEKYYASVFALYIDQASQQGIINARKDFNFETVNDIYRYLDDHSEGLFVYNYNDESRDLLHTLQFKEYISRDDYRAMQPFTVQAYENFIYQNREDVKTSPHGFKIWYGNYDPATGISVDPMEADKYVV</sequence>
<dbReference type="InterPro" id="IPR006474">
    <property type="entry name" value="Helicase_Cas3_CRISPR-ass_core"/>
</dbReference>
<dbReference type="GO" id="GO:0004519">
    <property type="term" value="F:endonuclease activity"/>
    <property type="evidence" value="ECO:0007669"/>
    <property type="project" value="UniProtKB-KW"/>
</dbReference>
<dbReference type="PROSITE" id="PS51192">
    <property type="entry name" value="HELICASE_ATP_BIND_1"/>
    <property type="match status" value="1"/>
</dbReference>
<name>A0A8G2C433_DESNO</name>
<comment type="similarity">
    <text evidence="1">In the N-terminal section; belongs to the CRISPR-associated nuclease Cas3-HD family.</text>
</comment>
<dbReference type="InterPro" id="IPR006483">
    <property type="entry name" value="CRISPR-assoc_Cas3_HD"/>
</dbReference>
<evidence type="ECO:0000256" key="8">
    <source>
        <dbReference type="ARBA" id="ARBA00022840"/>
    </source>
</evidence>
<dbReference type="AlphaFoldDB" id="A0A8G2C433"/>
<proteinExistence type="inferred from homology"/>
<keyword evidence="5" id="KW-0547">Nucleotide-binding</keyword>
<evidence type="ECO:0000259" key="11">
    <source>
        <dbReference type="PROSITE" id="PS51643"/>
    </source>
</evidence>
<evidence type="ECO:0000256" key="6">
    <source>
        <dbReference type="ARBA" id="ARBA00022801"/>
    </source>
</evidence>
<evidence type="ECO:0000259" key="10">
    <source>
        <dbReference type="PROSITE" id="PS51192"/>
    </source>
</evidence>
<feature type="domain" description="Helicase ATP-binding" evidence="10">
    <location>
        <begin position="222"/>
        <end position="413"/>
    </location>
</feature>
<dbReference type="PROSITE" id="PS51643">
    <property type="entry name" value="HD_CAS3"/>
    <property type="match status" value="1"/>
</dbReference>
<dbReference type="Pfam" id="PF22590">
    <property type="entry name" value="Cas3-like_C_2"/>
    <property type="match status" value="1"/>
</dbReference>
<dbReference type="Pfam" id="PF00270">
    <property type="entry name" value="DEAD"/>
    <property type="match status" value="1"/>
</dbReference>
<dbReference type="NCBIfam" id="TIGR01587">
    <property type="entry name" value="cas3_core"/>
    <property type="match status" value="1"/>
</dbReference>
<dbReference type="InterPro" id="IPR006674">
    <property type="entry name" value="HD_domain"/>
</dbReference>
<dbReference type="Proteomes" id="UP000199581">
    <property type="component" value="Unassembled WGS sequence"/>
</dbReference>
<keyword evidence="6" id="KW-0378">Hydrolase</keyword>
<keyword evidence="8" id="KW-0067">ATP-binding</keyword>
<evidence type="ECO:0000313" key="12">
    <source>
        <dbReference type="EMBL" id="SFL91430.1"/>
    </source>
</evidence>
<keyword evidence="3" id="KW-0540">Nuclease</keyword>
<dbReference type="NCBIfam" id="TIGR01596">
    <property type="entry name" value="cas3_HD"/>
    <property type="match status" value="1"/>
</dbReference>
<dbReference type="InterPro" id="IPR014001">
    <property type="entry name" value="Helicase_ATP-bd"/>
</dbReference>
<dbReference type="GO" id="GO:0051607">
    <property type="term" value="P:defense response to virus"/>
    <property type="evidence" value="ECO:0007669"/>
    <property type="project" value="UniProtKB-KW"/>
</dbReference>
<evidence type="ECO:0000256" key="1">
    <source>
        <dbReference type="ARBA" id="ARBA00006847"/>
    </source>
</evidence>
<dbReference type="GO" id="GO:0016787">
    <property type="term" value="F:hydrolase activity"/>
    <property type="evidence" value="ECO:0007669"/>
    <property type="project" value="UniProtKB-KW"/>
</dbReference>
<dbReference type="SMART" id="SM00487">
    <property type="entry name" value="DEXDc"/>
    <property type="match status" value="1"/>
</dbReference>
<keyword evidence="4" id="KW-0479">Metal-binding</keyword>